<proteinExistence type="predicted"/>
<keyword evidence="3" id="KW-1185">Reference proteome</keyword>
<feature type="transmembrane region" description="Helical" evidence="1">
    <location>
        <begin position="21"/>
        <end position="41"/>
    </location>
</feature>
<accession>A0A7W6CT46</accession>
<organism evidence="2 3">
    <name type="scientific">Rhizobium metallidurans</name>
    <dbReference type="NCBI Taxonomy" id="1265931"/>
    <lineage>
        <taxon>Bacteria</taxon>
        <taxon>Pseudomonadati</taxon>
        <taxon>Pseudomonadota</taxon>
        <taxon>Alphaproteobacteria</taxon>
        <taxon>Hyphomicrobiales</taxon>
        <taxon>Rhizobiaceae</taxon>
        <taxon>Rhizobium/Agrobacterium group</taxon>
        <taxon>Rhizobium</taxon>
    </lineage>
</organism>
<keyword evidence="1" id="KW-0812">Transmembrane</keyword>
<protein>
    <recommendedName>
        <fullName evidence="4">Protoheme IX farnesyltransferase</fullName>
    </recommendedName>
</protein>
<gene>
    <name evidence="2" type="ORF">GGQ67_004333</name>
</gene>
<reference evidence="2 3" key="1">
    <citation type="submission" date="2020-08" db="EMBL/GenBank/DDBJ databases">
        <title>Genomic Encyclopedia of Type Strains, Phase IV (KMG-IV): sequencing the most valuable type-strain genomes for metagenomic binning, comparative biology and taxonomic classification.</title>
        <authorList>
            <person name="Goeker M."/>
        </authorList>
    </citation>
    <scope>NUCLEOTIDE SEQUENCE [LARGE SCALE GENOMIC DNA]</scope>
    <source>
        <strain evidence="2 3">DSM 26575</strain>
    </source>
</reference>
<dbReference type="EMBL" id="JACIDW010000020">
    <property type="protein sequence ID" value="MBB3966643.1"/>
    <property type="molecule type" value="Genomic_DNA"/>
</dbReference>
<keyword evidence="1" id="KW-1133">Transmembrane helix</keyword>
<evidence type="ECO:0008006" key="4">
    <source>
        <dbReference type="Google" id="ProtNLM"/>
    </source>
</evidence>
<evidence type="ECO:0000313" key="3">
    <source>
        <dbReference type="Proteomes" id="UP000582090"/>
    </source>
</evidence>
<keyword evidence="1" id="KW-0472">Membrane</keyword>
<name>A0A7W6CT46_9HYPH</name>
<comment type="caution">
    <text evidence="2">The sequence shown here is derived from an EMBL/GenBank/DDBJ whole genome shotgun (WGS) entry which is preliminary data.</text>
</comment>
<evidence type="ECO:0000313" key="2">
    <source>
        <dbReference type="EMBL" id="MBB3966643.1"/>
    </source>
</evidence>
<sequence>MAVIDTVKLTDAQRKSRRNRNVALGLVLAGLVVIFYAITIVKFM</sequence>
<evidence type="ECO:0000256" key="1">
    <source>
        <dbReference type="SAM" id="Phobius"/>
    </source>
</evidence>
<dbReference type="Proteomes" id="UP000582090">
    <property type="component" value="Unassembled WGS sequence"/>
</dbReference>
<dbReference type="RefSeq" id="WP_281393629.1">
    <property type="nucleotide sequence ID" value="NZ_JACIDW010000020.1"/>
</dbReference>
<dbReference type="AlphaFoldDB" id="A0A7W6CT46"/>